<name>A0A4Z1PK18_9PEZI</name>
<gene>
    <name evidence="2" type="ORF">E6O75_ATG11068</name>
</gene>
<proteinExistence type="predicted"/>
<evidence type="ECO:0000256" key="1">
    <source>
        <dbReference type="SAM" id="MobiDB-lite"/>
    </source>
</evidence>
<dbReference type="EMBL" id="SNSC02000008">
    <property type="protein sequence ID" value="TID22274.1"/>
    <property type="molecule type" value="Genomic_DNA"/>
</dbReference>
<organism evidence="2 3">
    <name type="scientific">Venturia nashicola</name>
    <dbReference type="NCBI Taxonomy" id="86259"/>
    <lineage>
        <taxon>Eukaryota</taxon>
        <taxon>Fungi</taxon>
        <taxon>Dikarya</taxon>
        <taxon>Ascomycota</taxon>
        <taxon>Pezizomycotina</taxon>
        <taxon>Dothideomycetes</taxon>
        <taxon>Pleosporomycetidae</taxon>
        <taxon>Venturiales</taxon>
        <taxon>Venturiaceae</taxon>
        <taxon>Venturia</taxon>
    </lineage>
</organism>
<comment type="caution">
    <text evidence="2">The sequence shown here is derived from an EMBL/GenBank/DDBJ whole genome shotgun (WGS) entry which is preliminary data.</text>
</comment>
<accession>A0A4Z1PK18</accession>
<reference evidence="2 3" key="1">
    <citation type="submission" date="2019-04" db="EMBL/GenBank/DDBJ databases">
        <title>High contiguity whole genome sequence and gene annotation resource for two Venturia nashicola isolates.</title>
        <authorList>
            <person name="Prokchorchik M."/>
            <person name="Won K."/>
            <person name="Lee Y."/>
            <person name="Choi E.D."/>
            <person name="Segonzac C."/>
            <person name="Sohn K.H."/>
        </authorList>
    </citation>
    <scope>NUCLEOTIDE SEQUENCE [LARGE SCALE GENOMIC DNA]</scope>
    <source>
        <strain evidence="2 3">PRI2</strain>
    </source>
</reference>
<protein>
    <submittedName>
        <fullName evidence="2">Uncharacterized protein</fullName>
    </submittedName>
</protein>
<evidence type="ECO:0000313" key="3">
    <source>
        <dbReference type="Proteomes" id="UP000298493"/>
    </source>
</evidence>
<dbReference type="Proteomes" id="UP000298493">
    <property type="component" value="Unassembled WGS sequence"/>
</dbReference>
<dbReference type="AlphaFoldDB" id="A0A4Z1PK18"/>
<feature type="region of interest" description="Disordered" evidence="1">
    <location>
        <begin position="62"/>
        <end position="85"/>
    </location>
</feature>
<keyword evidence="3" id="KW-1185">Reference proteome</keyword>
<sequence>MLKSILEKAADRWHTALEPRIGVRFMQNWKEMCGPLDVAAVNVMYPDYIPPAGYHWDAVPPKPSSLQASKARPSVPAKPTSLLIH</sequence>
<evidence type="ECO:0000313" key="2">
    <source>
        <dbReference type="EMBL" id="TID22274.1"/>
    </source>
</evidence>